<keyword evidence="4" id="KW-0677">Repeat</keyword>
<evidence type="ECO:0000313" key="9">
    <source>
        <dbReference type="Proteomes" id="UP000018467"/>
    </source>
</evidence>
<feature type="region of interest" description="Disordered" evidence="6">
    <location>
        <begin position="2019"/>
        <end position="2054"/>
    </location>
</feature>
<evidence type="ECO:0000256" key="5">
    <source>
        <dbReference type="ARBA" id="ARBA00023273"/>
    </source>
</evidence>
<dbReference type="GO" id="GO:0060041">
    <property type="term" value="P:retina development in camera-type eye"/>
    <property type="evidence" value="ECO:0007669"/>
    <property type="project" value="TreeGrafter"/>
</dbReference>
<dbReference type="eggNOG" id="KOG3757">
    <property type="taxonomic scope" value="Eukaryota"/>
</dbReference>
<dbReference type="GO" id="GO:0035556">
    <property type="term" value="P:intracellular signal transduction"/>
    <property type="evidence" value="ECO:0007669"/>
    <property type="project" value="InterPro"/>
</dbReference>
<dbReference type="GO" id="GO:0035082">
    <property type="term" value="P:axoneme assembly"/>
    <property type="evidence" value="ECO:0007669"/>
    <property type="project" value="TreeGrafter"/>
</dbReference>
<evidence type="ECO:0000256" key="3">
    <source>
        <dbReference type="ARBA" id="ARBA00022490"/>
    </source>
</evidence>
<feature type="domain" description="Doublecortin" evidence="7">
    <location>
        <begin position="168"/>
        <end position="247"/>
    </location>
</feature>
<sequence>MNEAPAVRKAPPQAQSSGSVHTLMTYRQPYMSQPISSKRVCFYKSGDAQFSGLPVVINNRTFKTFEGLLDSLSKRVPLPFGVRTITTPRGHTTVHSLDQLHHGHSYICSDKRTVKPIDLERARRKPPPWYNARPVSNRRVAIRRQSPGPRSARRARRNEHAALLHTPKRLVVFRNGDPEEKHTLMLQKRTTHSFEALLGLVSETMHFPVLKLHTPDGRRVDGLPALILCSGVLVAAGREPFKRGNYDVQKPSAPTWLPAKSVGRLHPVSRKKKSITSGTRSRPFSPSSEHFIVNQIHNSFAGNTIACLDGEGDGEREILVPTEDDIEKSFRVNQDGSMTVEMKVRLTIKEEETIHWTTTLSRSNVTNQMKTEPHPDLGATLSDTVPLNVNPVGSEAIKNCPDAFSMESPDEMQTGRADDVISVKESLPSLPSTPGWRKVEQKQSVGSTVKVTESEIQESLLGSYAYREETSNGEMKQEHCMVRQCRSRPVPKPRINLPSELNTTSTKLQSNTQHYESAQILKLQDIGEAVRETVLHIYEQQSCGETLLANTQLCMPGMGAYGSVNSLPASGDTVLPASSENTMRSSSEDLESMPMDSGTYGSIKRQEKTHTLCQQSISQKFRSKKSKPCTPVIDISKASETTITSTANSDTNKRRKPVRVIVKKNHIFQIPAPDQKRKDNTTNMFKEIRKIRADMFSQAGTMRHTEHYKSKAVHKLLKRRNNQPSHERIVPHLLHNPVQLTIESPNEISAEKEEYTNTVNPVHVDLIFSKPKESSPPPKKDLLRTSTNTCTLTRQMSMHEERNFQRETRELSESISLPALHSSSSVFNEYVELWLQKSVPDQEQVQEDLPQPILEKAEKTDSSNEDIPCYVSTRKPQSSTSTSVEKITSIKATTPKSPSPEKNAIPIKDIKRDITSTHHTETKSPQKSSTAQKTKPQTLSMKNIYNKNISSEESLLLSDNSSEKKIIPDVSHGETLLTKKVNVKNIHATSDNNSASSESSNRHLSNQEKMPFPENITKMSCQSEDSSLESSGNTERQTPLLKNTAEKTLLLSQASVEKIPKNNTLTKASLFDHQHMEETPLSTKVTSDRRPAPRHSSQIKVSESNITLWSKLQASIDAPKTKEISIIPQVDTADAQVKSATETTSLQAEKLYTVKMAVRPDMRHVLEELCQSIHSFSEVTQQKRRSRLEKSNSMPDFSSQLASTFGSSSRVLLAFLSVMTLKDGLANLNTCRQAQENLSCSEALLMLQSLKEMAAMEDADRLRSSLNALQSSTSAQLLQSWRGFQELSSMSRSHSVTLGSSRSGSCSEEEAIQGLMEELGVPERVREEIAALCPQEEESIEGNQVEGLESEERRESLAEAKINGFTESIVREDSISFADSVLEKDVNLYVTSVIENAVNAHSKDGGSSDVSKMHSLVSTGADIEEVTERHDQEFSPEKTANCGLDTDVCEDLSYHEPVLEEKQQRKREVVPVRHVRKQEKDPEPQSIVKDKSMKESTACSECAARTTYIMEESPKHHVILDNNEGNKGWMDTKEPGEITVTENRPNSFETPSSEDKTNTSEEDKYSLEEEEDSCDEELMSFSEDHASDKEEKVNPITIHSEDHRNTTIAPLSTCQRETQVSQTQSQLHSHTDCVEQHTTPPERQVTLIPIHVESNVKEDMAQDSGHDTDQQQVIYEERIIYSDEDQMVLEAPECYTIYQEHFVEENEYGPEEVVEFEEERKRTSVAELISTLESVTQGVSSKPKKPVNRHLDPSEVLDISDTDVSQISSEQDRMEELIKDPWKVQTQDRSGKSGIQQVSKRQSPKQNMTSKQSHMDFTSEPLSSSLAFSYDSRSSSLAQDPEGSIHSNRVKSIREMFLAKSNTTSQNGQRKTHSPNSDMSDYQTESTEDSGGNGSQTTPETSSGEDDTSRLAIAKGFVRRTIERLYGRGNSNSTGPERPLSASKGMQKEGPGRTNVTNLASFHEAQTRVRTDISYFNATSLIDVINEPSHCVTLNAQVRPEDAVLIDKGRWLLRENQPITESSQELQEAQRKVEKNSSTVNEPEQDATKEDVPYSLFCPASPHSILPSTDLEELSRSPEQKFTYFNLPNASDSELEPEGRNTDTPSKREAKGTPITQSPKSWAEKNSFLPAFNPPVVKRTDNKVHPLLEALTLPVVTQPGRGQGAKTEVARRSTEPDVLEMLFSFCGQHCAITPYRTSLLTQAFCVFVERNLFIKQKILFLKISGYMWTVCKYKIIFTCISRLLGMFSGNLTGI</sequence>
<feature type="region of interest" description="Disordered" evidence="6">
    <location>
        <begin position="1735"/>
        <end position="1755"/>
    </location>
</feature>
<accession>W5LDV3</accession>
<dbReference type="Ensembl" id="ENSAMXT00000018015.2">
    <property type="protein sequence ID" value="ENSAMXP00000018015.2"/>
    <property type="gene ID" value="ENSAMXG00000017503.2"/>
</dbReference>
<feature type="compositionally biased region" description="Basic and acidic residues" evidence="6">
    <location>
        <begin position="908"/>
        <end position="924"/>
    </location>
</feature>
<keyword evidence="3" id="KW-0963">Cytoplasm</keyword>
<evidence type="ECO:0000256" key="2">
    <source>
        <dbReference type="ARBA" id="ARBA00004496"/>
    </source>
</evidence>
<feature type="compositionally biased region" description="Polar residues" evidence="6">
    <location>
        <begin position="499"/>
        <end position="510"/>
    </location>
</feature>
<feature type="compositionally biased region" description="Polar residues" evidence="6">
    <location>
        <begin position="1860"/>
        <end position="1885"/>
    </location>
</feature>
<dbReference type="STRING" id="7994.ENSAMXP00000018015"/>
<feature type="region of interest" description="Disordered" evidence="6">
    <location>
        <begin position="268"/>
        <end position="287"/>
    </location>
</feature>
<feature type="region of interest" description="Disordered" evidence="6">
    <location>
        <begin position="855"/>
        <end position="941"/>
    </location>
</feature>
<reference evidence="8" key="4">
    <citation type="submission" date="2025-09" db="UniProtKB">
        <authorList>
            <consortium name="Ensembl"/>
        </authorList>
    </citation>
    <scope>IDENTIFICATION</scope>
</reference>
<feature type="region of interest" description="Disordered" evidence="6">
    <location>
        <begin position="1461"/>
        <end position="1492"/>
    </location>
</feature>
<feature type="compositionally biased region" description="Basic and acidic residues" evidence="6">
    <location>
        <begin position="2097"/>
        <end position="2111"/>
    </location>
</feature>
<feature type="compositionally biased region" description="Low complexity" evidence="6">
    <location>
        <begin position="990"/>
        <end position="1004"/>
    </location>
</feature>
<feature type="region of interest" description="Disordered" evidence="6">
    <location>
        <begin position="2087"/>
        <end position="2120"/>
    </location>
</feature>
<dbReference type="Proteomes" id="UP000018467">
    <property type="component" value="Unassembled WGS sequence"/>
</dbReference>
<dbReference type="PROSITE" id="PS50309">
    <property type="entry name" value="DC"/>
    <property type="match status" value="2"/>
</dbReference>
<feature type="compositionally biased region" description="Basic and acidic residues" evidence="6">
    <location>
        <begin position="1553"/>
        <end position="1567"/>
    </location>
</feature>
<comment type="subcellular location">
    <subcellularLocation>
        <location evidence="1">Cell projection</location>
    </subcellularLocation>
    <subcellularLocation>
        <location evidence="2">Cytoplasm</location>
    </subcellularLocation>
</comment>
<reference evidence="8" key="3">
    <citation type="submission" date="2025-08" db="UniProtKB">
        <authorList>
            <consortium name="Ensembl"/>
        </authorList>
    </citation>
    <scope>IDENTIFICATION</scope>
</reference>
<evidence type="ECO:0000313" key="8">
    <source>
        <dbReference type="Ensembl" id="ENSAMXP00000018015.2"/>
    </source>
</evidence>
<dbReference type="InterPro" id="IPR036572">
    <property type="entry name" value="Doublecortin_dom_sf"/>
</dbReference>
<dbReference type="PANTHER" id="PTHR23005">
    <property type="entry name" value="RETINITIS PIGMENTOSA 1 PROTEIN"/>
    <property type="match status" value="1"/>
</dbReference>
<dbReference type="Bgee" id="ENSAMXG00000017503">
    <property type="expression patterns" value="Expressed in camera-type eye and 3 other cell types or tissues"/>
</dbReference>
<feature type="compositionally biased region" description="Polar residues" evidence="6">
    <location>
        <begin position="275"/>
        <end position="287"/>
    </location>
</feature>
<proteinExistence type="predicted"/>
<feature type="compositionally biased region" description="Polar residues" evidence="6">
    <location>
        <begin position="1784"/>
        <end position="1819"/>
    </location>
</feature>
<dbReference type="PANTHER" id="PTHR23005:SF4">
    <property type="entry name" value="OXYGEN-REGULATED PROTEIN 1"/>
    <property type="match status" value="1"/>
</dbReference>
<dbReference type="Gene3D" id="3.10.20.230">
    <property type="entry name" value="Doublecortin domain"/>
    <property type="match status" value="2"/>
</dbReference>
<dbReference type="GO" id="GO:0043005">
    <property type="term" value="C:neuron projection"/>
    <property type="evidence" value="ECO:0007669"/>
    <property type="project" value="UniProtKB-ARBA"/>
</dbReference>
<evidence type="ECO:0000256" key="4">
    <source>
        <dbReference type="ARBA" id="ARBA00022737"/>
    </source>
</evidence>
<reference evidence="9" key="2">
    <citation type="journal article" date="2014" name="Nat. Commun.">
        <title>The cavefish genome reveals candidate genes for eye loss.</title>
        <authorList>
            <person name="McGaugh S.E."/>
            <person name="Gross J.B."/>
            <person name="Aken B."/>
            <person name="Blin M."/>
            <person name="Borowsky R."/>
            <person name="Chalopin D."/>
            <person name="Hinaux H."/>
            <person name="Jeffery W.R."/>
            <person name="Keene A."/>
            <person name="Ma L."/>
            <person name="Minx P."/>
            <person name="Murphy D."/>
            <person name="O'Quin K.E."/>
            <person name="Retaux S."/>
            <person name="Rohner N."/>
            <person name="Searle S.M."/>
            <person name="Stahl B.A."/>
            <person name="Tabin C."/>
            <person name="Volff J.N."/>
            <person name="Yoshizawa M."/>
            <person name="Warren W.C."/>
        </authorList>
    </citation>
    <scope>NUCLEOTIDE SEQUENCE [LARGE SCALE GENOMIC DNA]</scope>
    <source>
        <strain evidence="9">female</strain>
    </source>
</reference>
<dbReference type="FunFam" id="3.10.20.230:FF:000006">
    <property type="entry name" value="Oxygen-regulated protein 1"/>
    <property type="match status" value="1"/>
</dbReference>
<feature type="compositionally biased region" description="Basic and acidic residues" evidence="6">
    <location>
        <begin position="1461"/>
        <end position="1471"/>
    </location>
</feature>
<feature type="compositionally biased region" description="Polar residues" evidence="6">
    <location>
        <begin position="1540"/>
        <end position="1551"/>
    </location>
</feature>
<dbReference type="GO" id="GO:0005930">
    <property type="term" value="C:axoneme"/>
    <property type="evidence" value="ECO:0007669"/>
    <property type="project" value="TreeGrafter"/>
</dbReference>
<evidence type="ECO:0000256" key="1">
    <source>
        <dbReference type="ARBA" id="ARBA00004316"/>
    </source>
</evidence>
<dbReference type="SUPFAM" id="SSF89837">
    <property type="entry name" value="Doublecortin (DC)"/>
    <property type="match status" value="2"/>
</dbReference>
<evidence type="ECO:0000259" key="7">
    <source>
        <dbReference type="PROSITE" id="PS50309"/>
    </source>
</evidence>
<keyword evidence="9" id="KW-1185">Reference proteome</keyword>
<keyword evidence="5" id="KW-0966">Cell projection</keyword>
<feature type="compositionally biased region" description="Low complexity" evidence="6">
    <location>
        <begin position="1020"/>
        <end position="1031"/>
    </location>
</feature>
<feature type="domain" description="Doublecortin" evidence="7">
    <location>
        <begin position="38"/>
        <end position="120"/>
    </location>
</feature>
<feature type="region of interest" description="Disordered" evidence="6">
    <location>
        <begin position="1860"/>
        <end position="1911"/>
    </location>
</feature>
<feature type="region of interest" description="Disordered" evidence="6">
    <location>
        <begin position="987"/>
        <end position="1040"/>
    </location>
</feature>
<evidence type="ECO:0000256" key="6">
    <source>
        <dbReference type="SAM" id="MobiDB-lite"/>
    </source>
</evidence>
<feature type="region of interest" description="Disordered" evidence="6">
    <location>
        <begin position="576"/>
        <end position="599"/>
    </location>
</feature>
<dbReference type="HOGENOM" id="CLU_231000_0_0_1"/>
<feature type="region of interest" description="Disordered" evidence="6">
    <location>
        <begin position="1520"/>
        <end position="1574"/>
    </location>
</feature>
<feature type="region of interest" description="Disordered" evidence="6">
    <location>
        <begin position="1"/>
        <end position="20"/>
    </location>
</feature>
<feature type="region of interest" description="Disordered" evidence="6">
    <location>
        <begin position="489"/>
        <end position="510"/>
    </location>
</feature>
<dbReference type="eggNOG" id="KOG1181">
    <property type="taxonomic scope" value="Eukaryota"/>
</dbReference>
<dbReference type="GeneTree" id="ENSGT00940000154242"/>
<feature type="region of interest" description="Disordered" evidence="6">
    <location>
        <begin position="1782"/>
        <end position="1819"/>
    </location>
</feature>
<dbReference type="GO" id="GO:0042461">
    <property type="term" value="P:photoreceptor cell development"/>
    <property type="evidence" value="ECO:0007669"/>
    <property type="project" value="TreeGrafter"/>
</dbReference>
<reference evidence="9" key="1">
    <citation type="submission" date="2013-03" db="EMBL/GenBank/DDBJ databases">
        <authorList>
            <person name="Jeffery W."/>
            <person name="Warren W."/>
            <person name="Wilson R.K."/>
        </authorList>
    </citation>
    <scope>NUCLEOTIDE SEQUENCE</scope>
    <source>
        <strain evidence="9">female</strain>
    </source>
</reference>
<feature type="compositionally biased region" description="Polar residues" evidence="6">
    <location>
        <begin position="925"/>
        <end position="941"/>
    </location>
</feature>
<feature type="region of interest" description="Disordered" evidence="6">
    <location>
        <begin position="1924"/>
        <end position="1955"/>
    </location>
</feature>
<feature type="compositionally biased region" description="Polar residues" evidence="6">
    <location>
        <begin position="576"/>
        <end position="585"/>
    </location>
</feature>
<feature type="compositionally biased region" description="Polar residues" evidence="6">
    <location>
        <begin position="874"/>
        <end position="896"/>
    </location>
</feature>
<name>W5LDV3_ASTMX</name>
<protein>
    <recommendedName>
        <fullName evidence="7">Doublecortin domain-containing protein</fullName>
    </recommendedName>
</protein>
<dbReference type="Pfam" id="PF03607">
    <property type="entry name" value="DCX"/>
    <property type="match status" value="2"/>
</dbReference>
<dbReference type="SMART" id="SM00537">
    <property type="entry name" value="DCX"/>
    <property type="match status" value="2"/>
</dbReference>
<organism evidence="8 9">
    <name type="scientific">Astyanax mexicanus</name>
    <name type="common">Blind cave fish</name>
    <name type="synonym">Astyanax fasciatus mexicanus</name>
    <dbReference type="NCBI Taxonomy" id="7994"/>
    <lineage>
        <taxon>Eukaryota</taxon>
        <taxon>Metazoa</taxon>
        <taxon>Chordata</taxon>
        <taxon>Craniata</taxon>
        <taxon>Vertebrata</taxon>
        <taxon>Euteleostomi</taxon>
        <taxon>Actinopterygii</taxon>
        <taxon>Neopterygii</taxon>
        <taxon>Teleostei</taxon>
        <taxon>Ostariophysi</taxon>
        <taxon>Characiformes</taxon>
        <taxon>Characoidei</taxon>
        <taxon>Acestrorhamphidae</taxon>
        <taxon>Acestrorhamphinae</taxon>
        <taxon>Astyanax</taxon>
    </lineage>
</organism>
<feature type="compositionally biased region" description="Basic and acidic residues" evidence="6">
    <location>
        <begin position="1478"/>
        <end position="1492"/>
    </location>
</feature>
<dbReference type="InParanoid" id="W5LDV3"/>
<dbReference type="InterPro" id="IPR003533">
    <property type="entry name" value="Doublecortin_dom"/>
</dbReference>